<gene>
    <name evidence="2" type="primary">moeB</name>
    <name evidence="2" type="ORF">TM5383_01385</name>
</gene>
<dbReference type="Gene3D" id="3.40.50.720">
    <property type="entry name" value="NAD(P)-binding Rossmann-like Domain"/>
    <property type="match status" value="1"/>
</dbReference>
<dbReference type="SUPFAM" id="SSF69572">
    <property type="entry name" value="Activating enzymes of the ubiquitin-like proteins"/>
    <property type="match status" value="1"/>
</dbReference>
<sequence length="317" mass="32870">MSRYSRQEQLPEVGASGQARLRAARVLVVGCGGLGATVIPALAGAGVGHLSLIDGDVIEESNLHRQTLFRHADLGRPKAVVAAEAVLGLNPEVSVSAQVAYLDAASVAASLQGVDLVVDAADSFAATYTLSDACLSAGVPLISASVLGRSGYVGGFCGGAPSYRALFPDLPTQRQTCVEAGVMGPAVATLGALQAQMALSCLLGLEPSPLGQMMQVDLAAWRVSSFRFEGAPEVTGHRFVSVDQITAQDRVIELRPEAEAPLPHPQSIRLGMEALTTLPITQARTVLTCRSGLRAWAAADQLVALGHSDLVLWAAGE</sequence>
<proteinExistence type="predicted"/>
<dbReference type="PANTHER" id="PTHR10953:SF102">
    <property type="entry name" value="ADENYLYLTRANSFERASE AND SULFURTRANSFERASE MOCS3"/>
    <property type="match status" value="1"/>
</dbReference>
<dbReference type="InterPro" id="IPR000594">
    <property type="entry name" value="ThiF_NAD_FAD-bd"/>
</dbReference>
<keyword evidence="2" id="KW-0808">Transferase</keyword>
<dbReference type="OrthoDB" id="9804286at2"/>
<evidence type="ECO:0000313" key="3">
    <source>
        <dbReference type="Proteomes" id="UP000051681"/>
    </source>
</evidence>
<dbReference type="InterPro" id="IPR035985">
    <property type="entry name" value="Ubiquitin-activating_enz"/>
</dbReference>
<dbReference type="Proteomes" id="UP000051681">
    <property type="component" value="Unassembled WGS sequence"/>
</dbReference>
<dbReference type="AlphaFoldDB" id="A0A0N7M1T2"/>
<dbReference type="InterPro" id="IPR045886">
    <property type="entry name" value="ThiF/MoeB/HesA"/>
</dbReference>
<name>A0A0N7M1T2_9RHOB</name>
<dbReference type="RefSeq" id="WP_058318258.1">
    <property type="nucleotide sequence ID" value="NZ_CYSF01000006.1"/>
</dbReference>
<dbReference type="GO" id="GO:0061605">
    <property type="term" value="F:molybdopterin-synthase adenylyltransferase activity"/>
    <property type="evidence" value="ECO:0007669"/>
    <property type="project" value="UniProtKB-EC"/>
</dbReference>
<protein>
    <submittedName>
        <fullName evidence="2">Molybdopterin-synthase adenylyltransferase</fullName>
        <ecNumber evidence="2">2.7.7.80</ecNumber>
    </submittedName>
</protein>
<evidence type="ECO:0000313" key="2">
    <source>
        <dbReference type="EMBL" id="CUH84179.1"/>
    </source>
</evidence>
<reference evidence="2 3" key="1">
    <citation type="submission" date="2015-09" db="EMBL/GenBank/DDBJ databases">
        <authorList>
            <consortium name="Swine Surveillance"/>
        </authorList>
    </citation>
    <scope>NUCLEOTIDE SEQUENCE [LARGE SCALE GENOMIC DNA]</scope>
    <source>
        <strain evidence="2 3">CECT 8383</strain>
    </source>
</reference>
<dbReference type="GO" id="GO:0005737">
    <property type="term" value="C:cytoplasm"/>
    <property type="evidence" value="ECO:0007669"/>
    <property type="project" value="TreeGrafter"/>
</dbReference>
<accession>A0A0N7M1T2</accession>
<evidence type="ECO:0000259" key="1">
    <source>
        <dbReference type="Pfam" id="PF00899"/>
    </source>
</evidence>
<dbReference type="CDD" id="cd00757">
    <property type="entry name" value="ThiF_MoeB_HesA_family"/>
    <property type="match status" value="1"/>
</dbReference>
<keyword evidence="2" id="KW-0548">Nucleotidyltransferase</keyword>
<dbReference type="EC" id="2.7.7.80" evidence="2"/>
<dbReference type="GO" id="GO:0004792">
    <property type="term" value="F:thiosulfate-cyanide sulfurtransferase activity"/>
    <property type="evidence" value="ECO:0007669"/>
    <property type="project" value="TreeGrafter"/>
</dbReference>
<keyword evidence="3" id="KW-1185">Reference proteome</keyword>
<dbReference type="GO" id="GO:0008641">
    <property type="term" value="F:ubiquitin-like modifier activating enzyme activity"/>
    <property type="evidence" value="ECO:0007669"/>
    <property type="project" value="InterPro"/>
</dbReference>
<dbReference type="PANTHER" id="PTHR10953">
    <property type="entry name" value="UBIQUITIN-ACTIVATING ENZYME E1"/>
    <property type="match status" value="1"/>
</dbReference>
<organism evidence="2 3">
    <name type="scientific">Thalassovita mediterranea</name>
    <dbReference type="NCBI Taxonomy" id="340021"/>
    <lineage>
        <taxon>Bacteria</taxon>
        <taxon>Pseudomonadati</taxon>
        <taxon>Pseudomonadota</taxon>
        <taxon>Alphaproteobacteria</taxon>
        <taxon>Rhodobacterales</taxon>
        <taxon>Roseobacteraceae</taxon>
        <taxon>Thalassovita</taxon>
    </lineage>
</organism>
<dbReference type="EMBL" id="CYSF01000006">
    <property type="protein sequence ID" value="CUH84179.1"/>
    <property type="molecule type" value="Genomic_DNA"/>
</dbReference>
<feature type="domain" description="THIF-type NAD/FAD binding fold" evidence="1">
    <location>
        <begin position="4"/>
        <end position="228"/>
    </location>
</feature>
<dbReference type="STRING" id="340021.TM5383_01385"/>
<dbReference type="Pfam" id="PF00899">
    <property type="entry name" value="ThiF"/>
    <property type="match status" value="1"/>
</dbReference>